<organism evidence="4 5">
    <name type="scientific">Curvularia kusanoi</name>
    <name type="common">Cochliobolus kusanoi</name>
    <dbReference type="NCBI Taxonomy" id="90978"/>
    <lineage>
        <taxon>Eukaryota</taxon>
        <taxon>Fungi</taxon>
        <taxon>Dikarya</taxon>
        <taxon>Ascomycota</taxon>
        <taxon>Pezizomycotina</taxon>
        <taxon>Dothideomycetes</taxon>
        <taxon>Pleosporomycetidae</taxon>
        <taxon>Pleosporales</taxon>
        <taxon>Pleosporineae</taxon>
        <taxon>Pleosporaceae</taxon>
        <taxon>Curvularia</taxon>
    </lineage>
</organism>
<feature type="domain" description="Glycosyl transferase family 1" evidence="3">
    <location>
        <begin position="319"/>
        <end position="433"/>
    </location>
</feature>
<keyword evidence="1" id="KW-0328">Glycosyltransferase</keyword>
<proteinExistence type="predicted"/>
<evidence type="ECO:0000256" key="1">
    <source>
        <dbReference type="ARBA" id="ARBA00022676"/>
    </source>
</evidence>
<dbReference type="GO" id="GO:0016757">
    <property type="term" value="F:glycosyltransferase activity"/>
    <property type="evidence" value="ECO:0007669"/>
    <property type="project" value="UniProtKB-KW"/>
</dbReference>
<dbReference type="PANTHER" id="PTHR12526">
    <property type="entry name" value="GLYCOSYLTRANSFERASE"/>
    <property type="match status" value="1"/>
</dbReference>
<sequence length="464" mass="52082">MTRSSFSSAASPITSICSSDYGPLRVFVVQTAKGLFSSSGGYKANICLLRYLASRGHSVRQICYPHRGEVKAYVQKVAKHGGDSQHLDDVVMEDGVQCVALDEEAFTLAFGGNKGESQKAISTETAAYMEVNIPRYSALQGRLSARLQDFVSFLQNEITSFAPTHIMFNDGLSMHATSISEMPELDACRISVIHTAEQLPFGPFFGGMYCHVSSPREAKLLQELDGIWSVSNAIKQYALEHGRLHTEFFTHHPWTYLNQYDHSMPTRLHNWDKRYVGMVNPCVVKGIQIFASIAARCPKHEFLVYKSWGFDTKIEDQLNLLQNVTLRAPCKDMDAAWRDIKVLLVPSLWFEAWGIVVVEAHLRGIPVISSNSGALSEAMLGLDYIIPVNSIRGDVDDDGVYVVPEQNVEPWVETLNKLMSDRSEYEKVSNKVRTTTEQWLRDMDPNALETWLTELASRASRMKL</sequence>
<dbReference type="Gene3D" id="3.40.50.2000">
    <property type="entry name" value="Glycogen Phosphorylase B"/>
    <property type="match status" value="1"/>
</dbReference>
<gene>
    <name evidence="4" type="ORF">E8E13_001757</name>
</gene>
<accession>A0A9P4W694</accession>
<comment type="caution">
    <text evidence="4">The sequence shown here is derived from an EMBL/GenBank/DDBJ whole genome shotgun (WGS) entry which is preliminary data.</text>
</comment>
<dbReference type="Proteomes" id="UP000801428">
    <property type="component" value="Unassembled WGS sequence"/>
</dbReference>
<evidence type="ECO:0000313" key="5">
    <source>
        <dbReference type="Proteomes" id="UP000801428"/>
    </source>
</evidence>
<keyword evidence="5" id="KW-1185">Reference proteome</keyword>
<evidence type="ECO:0000313" key="4">
    <source>
        <dbReference type="EMBL" id="KAF3001789.1"/>
    </source>
</evidence>
<dbReference type="PANTHER" id="PTHR12526:SF510">
    <property type="entry name" value="D-INOSITOL 3-PHOSPHATE GLYCOSYLTRANSFERASE"/>
    <property type="match status" value="1"/>
</dbReference>
<evidence type="ECO:0000259" key="3">
    <source>
        <dbReference type="Pfam" id="PF00534"/>
    </source>
</evidence>
<reference evidence="4" key="1">
    <citation type="submission" date="2019-04" db="EMBL/GenBank/DDBJ databases">
        <title>Sequencing of skin fungus with MAO and IRED activity.</title>
        <authorList>
            <person name="Marsaioli A.J."/>
            <person name="Bonatto J.M.C."/>
            <person name="Reis Junior O."/>
        </authorList>
    </citation>
    <scope>NUCLEOTIDE SEQUENCE</scope>
    <source>
        <strain evidence="4">30M1</strain>
    </source>
</reference>
<dbReference type="EMBL" id="SWKU01000012">
    <property type="protein sequence ID" value="KAF3001789.1"/>
    <property type="molecule type" value="Genomic_DNA"/>
</dbReference>
<dbReference type="InterPro" id="IPR001296">
    <property type="entry name" value="Glyco_trans_1"/>
</dbReference>
<evidence type="ECO:0000256" key="2">
    <source>
        <dbReference type="ARBA" id="ARBA00022679"/>
    </source>
</evidence>
<dbReference type="Pfam" id="PF00534">
    <property type="entry name" value="Glycos_transf_1"/>
    <property type="match status" value="1"/>
</dbReference>
<dbReference type="SUPFAM" id="SSF53756">
    <property type="entry name" value="UDP-Glycosyltransferase/glycogen phosphorylase"/>
    <property type="match status" value="1"/>
</dbReference>
<protein>
    <recommendedName>
        <fullName evidence="3">Glycosyl transferase family 1 domain-containing protein</fullName>
    </recommendedName>
</protein>
<dbReference type="OrthoDB" id="512920at2759"/>
<name>A0A9P4W694_CURKU</name>
<keyword evidence="2" id="KW-0808">Transferase</keyword>
<dbReference type="AlphaFoldDB" id="A0A9P4W694"/>